<evidence type="ECO:0000256" key="1">
    <source>
        <dbReference type="SAM" id="SignalP"/>
    </source>
</evidence>
<evidence type="ECO:0000313" key="2">
    <source>
        <dbReference type="EMBL" id="KAK6766039.1"/>
    </source>
</evidence>
<reference evidence="2 3" key="1">
    <citation type="submission" date="2023-08" db="EMBL/GenBank/DDBJ databases">
        <title>A Necator americanus chromosomal reference genome.</title>
        <authorList>
            <person name="Ilik V."/>
            <person name="Petrzelkova K.J."/>
            <person name="Pardy F."/>
            <person name="Fuh T."/>
            <person name="Niatou-Singa F.S."/>
            <person name="Gouil Q."/>
            <person name="Baker L."/>
            <person name="Ritchie M.E."/>
            <person name="Jex A.R."/>
            <person name="Gazzola D."/>
            <person name="Li H."/>
            <person name="Toshio Fujiwara R."/>
            <person name="Zhan B."/>
            <person name="Aroian R.V."/>
            <person name="Pafco B."/>
            <person name="Schwarz E.M."/>
        </authorList>
    </citation>
    <scope>NUCLEOTIDE SEQUENCE [LARGE SCALE GENOMIC DNA]</scope>
    <source>
        <strain evidence="2 3">Aroian</strain>
        <tissue evidence="2">Whole animal</tissue>
    </source>
</reference>
<protein>
    <submittedName>
        <fullName evidence="2">Uncharacterized protein</fullName>
    </submittedName>
</protein>
<keyword evidence="1" id="KW-0732">Signal</keyword>
<organism evidence="2 3">
    <name type="scientific">Necator americanus</name>
    <name type="common">Human hookworm</name>
    <dbReference type="NCBI Taxonomy" id="51031"/>
    <lineage>
        <taxon>Eukaryota</taxon>
        <taxon>Metazoa</taxon>
        <taxon>Ecdysozoa</taxon>
        <taxon>Nematoda</taxon>
        <taxon>Chromadorea</taxon>
        <taxon>Rhabditida</taxon>
        <taxon>Rhabditina</taxon>
        <taxon>Rhabditomorpha</taxon>
        <taxon>Strongyloidea</taxon>
        <taxon>Ancylostomatidae</taxon>
        <taxon>Bunostominae</taxon>
        <taxon>Necator</taxon>
    </lineage>
</organism>
<accession>A0ABR1ETR0</accession>
<feature type="chain" id="PRO_5045596190" evidence="1">
    <location>
        <begin position="19"/>
        <end position="141"/>
    </location>
</feature>
<proteinExistence type="predicted"/>
<dbReference type="EMBL" id="JAVFWL010000006">
    <property type="protein sequence ID" value="KAK6766039.1"/>
    <property type="molecule type" value="Genomic_DNA"/>
</dbReference>
<feature type="signal peptide" evidence="1">
    <location>
        <begin position="1"/>
        <end position="18"/>
    </location>
</feature>
<name>A0ABR1ETR0_NECAM</name>
<gene>
    <name evidence="2" type="primary">Necator_chrX.g25922</name>
    <name evidence="2" type="ORF">RB195_025756</name>
</gene>
<keyword evidence="3" id="KW-1185">Reference proteome</keyword>
<comment type="caution">
    <text evidence="2">The sequence shown here is derived from an EMBL/GenBank/DDBJ whole genome shotgun (WGS) entry which is preliminary data.</text>
</comment>
<sequence>MAAESHLVLLLGIAVAAGQGSTKSEFLVPLQKIERGVACPPITIVECDPPQEDPQKTECYAPMIEYQPKEKWWTAKIKCESRGRPVQLRVIVEGTTFIQAVSNNIVHPLEMILACTKNGKYVTSKGHPLDYVYCFAPLENV</sequence>
<dbReference type="Proteomes" id="UP001303046">
    <property type="component" value="Unassembled WGS sequence"/>
</dbReference>
<evidence type="ECO:0000313" key="3">
    <source>
        <dbReference type="Proteomes" id="UP001303046"/>
    </source>
</evidence>